<evidence type="ECO:0000256" key="6">
    <source>
        <dbReference type="SAM" id="Phobius"/>
    </source>
</evidence>
<sequence length="316" mass="36474">MESQDIYSKSIGKRIKLWMDERFPLQNAPLFFIFYIISYSVAFYSIGEKPVLSWEILLGCLMSFSYFLLLRIFDEHKDYQLDCEHHPQRILQRGIITLKNLRVLGIGCIALQLGGSVFLDQGIGSVTFAWLLVFIWTCLMGKEFFISEWLNQHLTWYAISHMLVMPLITWWLVNIASPNLTLTFPIWVLMGLCFFSGFSFEITRKCKGPDEERPEIPTYSSIFGRKGAVAIITALLTIMLVLQIWLINITTDDITLWAVIILVVCYALCLWQLSKFLRHPTIQNRKRDEVVVGIFMVLGYSVCAASILIKLGLLKY</sequence>
<reference evidence="7 8" key="1">
    <citation type="submission" date="2015-12" db="EMBL/GenBank/DDBJ databases">
        <title>Genome comparisons provide insights into the role of secondary metabolites in the pathogenic phase of the Photorhabdus life cycle.</title>
        <authorList>
            <person name="Tobias N.J."/>
            <person name="Mishra B."/>
            <person name="Gupta D.K."/>
            <person name="Thines M."/>
            <person name="Stinear T.P."/>
            <person name="Bode H.B."/>
        </authorList>
    </citation>
    <scope>NUCLEOTIDE SEQUENCE [LARGE SCALE GENOMIC DNA]</scope>
    <source>
        <strain evidence="7 8">PB68.1</strain>
    </source>
</reference>
<evidence type="ECO:0000256" key="3">
    <source>
        <dbReference type="ARBA" id="ARBA00022692"/>
    </source>
</evidence>
<organism evidence="7 8">
    <name type="scientific">Photorhabdus australis subsp. thailandensis</name>
    <dbReference type="NCBI Taxonomy" id="2805096"/>
    <lineage>
        <taxon>Bacteria</taxon>
        <taxon>Pseudomonadati</taxon>
        <taxon>Pseudomonadota</taxon>
        <taxon>Gammaproteobacteria</taxon>
        <taxon>Enterobacterales</taxon>
        <taxon>Morganellaceae</taxon>
        <taxon>Photorhabdus</taxon>
    </lineage>
</organism>
<dbReference type="NCBIfam" id="NF004617">
    <property type="entry name" value="PRK05951.1"/>
    <property type="match status" value="1"/>
</dbReference>
<dbReference type="Pfam" id="PF01040">
    <property type="entry name" value="UbiA"/>
    <property type="match status" value="1"/>
</dbReference>
<evidence type="ECO:0000256" key="4">
    <source>
        <dbReference type="ARBA" id="ARBA00022989"/>
    </source>
</evidence>
<evidence type="ECO:0000256" key="2">
    <source>
        <dbReference type="ARBA" id="ARBA00022475"/>
    </source>
</evidence>
<dbReference type="InterPro" id="IPR000537">
    <property type="entry name" value="UbiA_prenyltransferase"/>
</dbReference>
<keyword evidence="4 6" id="KW-1133">Transmembrane helix</keyword>
<keyword evidence="2" id="KW-1003">Cell membrane</keyword>
<dbReference type="GO" id="GO:0016020">
    <property type="term" value="C:membrane"/>
    <property type="evidence" value="ECO:0007669"/>
    <property type="project" value="UniProtKB-SubCell"/>
</dbReference>
<dbReference type="EMBL" id="LOMY01000202">
    <property type="protein sequence ID" value="OCQ50582.1"/>
    <property type="molecule type" value="Genomic_DNA"/>
</dbReference>
<evidence type="ECO:0000256" key="5">
    <source>
        <dbReference type="ARBA" id="ARBA00023136"/>
    </source>
</evidence>
<keyword evidence="8" id="KW-1185">Reference proteome</keyword>
<dbReference type="GO" id="GO:0016765">
    <property type="term" value="F:transferase activity, transferring alkyl or aryl (other than methyl) groups"/>
    <property type="evidence" value="ECO:0007669"/>
    <property type="project" value="InterPro"/>
</dbReference>
<dbReference type="Gene3D" id="1.10.357.140">
    <property type="entry name" value="UbiA prenyltransferase"/>
    <property type="match status" value="1"/>
</dbReference>
<dbReference type="Proteomes" id="UP000093476">
    <property type="component" value="Unassembled WGS sequence"/>
</dbReference>
<feature type="transmembrane region" description="Helical" evidence="6">
    <location>
        <begin position="184"/>
        <end position="203"/>
    </location>
</feature>
<feature type="transmembrane region" description="Helical" evidence="6">
    <location>
        <begin position="52"/>
        <end position="70"/>
    </location>
</feature>
<gene>
    <name evidence="7" type="ORF">Ppb6_04362</name>
</gene>
<feature type="transmembrane region" description="Helical" evidence="6">
    <location>
        <begin position="154"/>
        <end position="172"/>
    </location>
</feature>
<dbReference type="AlphaFoldDB" id="A0A1C0TY38"/>
<accession>A0A1C0TY38</accession>
<feature type="transmembrane region" description="Helical" evidence="6">
    <location>
        <begin position="291"/>
        <end position="313"/>
    </location>
</feature>
<feature type="transmembrane region" description="Helical" evidence="6">
    <location>
        <begin position="23"/>
        <end position="46"/>
    </location>
</feature>
<dbReference type="PATRIC" id="fig|286156.4.peg.4993"/>
<keyword evidence="5 6" id="KW-0472">Membrane</keyword>
<name>A0A1C0TY38_9GAMM</name>
<evidence type="ECO:0000313" key="8">
    <source>
        <dbReference type="Proteomes" id="UP000093476"/>
    </source>
</evidence>
<keyword evidence="7" id="KW-0808">Transferase</keyword>
<evidence type="ECO:0000313" key="7">
    <source>
        <dbReference type="EMBL" id="OCQ50582.1"/>
    </source>
</evidence>
<comment type="caution">
    <text evidence="7">The sequence shown here is derived from an EMBL/GenBank/DDBJ whole genome shotgun (WGS) entry which is preliminary data.</text>
</comment>
<dbReference type="InterPro" id="IPR044878">
    <property type="entry name" value="UbiA_sf"/>
</dbReference>
<feature type="transmembrane region" description="Helical" evidence="6">
    <location>
        <begin position="125"/>
        <end position="142"/>
    </location>
</feature>
<dbReference type="RefSeq" id="WP_065824810.1">
    <property type="nucleotide sequence ID" value="NZ_CAWMQZ010000202.1"/>
</dbReference>
<feature type="transmembrane region" description="Helical" evidence="6">
    <location>
        <begin position="228"/>
        <end position="248"/>
    </location>
</feature>
<evidence type="ECO:0000256" key="1">
    <source>
        <dbReference type="ARBA" id="ARBA00004141"/>
    </source>
</evidence>
<feature type="transmembrane region" description="Helical" evidence="6">
    <location>
        <begin position="101"/>
        <end position="119"/>
    </location>
</feature>
<keyword evidence="3 6" id="KW-0812">Transmembrane</keyword>
<proteinExistence type="predicted"/>
<feature type="transmembrane region" description="Helical" evidence="6">
    <location>
        <begin position="254"/>
        <end position="271"/>
    </location>
</feature>
<dbReference type="STRING" id="286156.Ppb6_04362"/>
<comment type="subcellular location">
    <subcellularLocation>
        <location evidence="1">Membrane</location>
        <topology evidence="1">Multi-pass membrane protein</topology>
    </subcellularLocation>
</comment>
<protein>
    <submittedName>
        <fullName evidence="7">Prenyltransferase</fullName>
    </submittedName>
</protein>